<dbReference type="Gene3D" id="3.30.1660.10">
    <property type="entry name" value="Flavin-binding protein dodecin"/>
    <property type="match status" value="1"/>
</dbReference>
<dbReference type="Proteomes" id="UP000505377">
    <property type="component" value="Chromosome"/>
</dbReference>
<organism evidence="1 2">
    <name type="scientific">Pseudonocardia broussonetiae</name>
    <dbReference type="NCBI Taxonomy" id="2736640"/>
    <lineage>
        <taxon>Bacteria</taxon>
        <taxon>Bacillati</taxon>
        <taxon>Actinomycetota</taxon>
        <taxon>Actinomycetes</taxon>
        <taxon>Pseudonocardiales</taxon>
        <taxon>Pseudonocardiaceae</taxon>
        <taxon>Pseudonocardia</taxon>
    </lineage>
</organism>
<accession>A0A6M6JXD5</accession>
<evidence type="ECO:0000313" key="1">
    <source>
        <dbReference type="EMBL" id="QJY50791.1"/>
    </source>
</evidence>
<dbReference type="PANTHER" id="PTHR39324">
    <property type="entry name" value="CALCIUM DODECIN"/>
    <property type="match status" value="1"/>
</dbReference>
<dbReference type="PANTHER" id="PTHR39324:SF1">
    <property type="entry name" value="CALCIUM DODECIN"/>
    <property type="match status" value="1"/>
</dbReference>
<dbReference type="RefSeq" id="WP_172168760.1">
    <property type="nucleotide sequence ID" value="NZ_CP053564.1"/>
</dbReference>
<dbReference type="SUPFAM" id="SSF89807">
    <property type="entry name" value="Dodecin-like"/>
    <property type="match status" value="1"/>
</dbReference>
<evidence type="ECO:0000313" key="2">
    <source>
        <dbReference type="Proteomes" id="UP000505377"/>
    </source>
</evidence>
<name>A0A6M6JXD5_9PSEU</name>
<dbReference type="InterPro" id="IPR009923">
    <property type="entry name" value="Dodecin"/>
</dbReference>
<dbReference type="InterPro" id="IPR036694">
    <property type="entry name" value="Dodecin-like_sf"/>
</dbReference>
<gene>
    <name evidence="1" type="ORF">HOP40_21155</name>
</gene>
<dbReference type="Pfam" id="PF07311">
    <property type="entry name" value="Dodecin"/>
    <property type="match status" value="1"/>
</dbReference>
<dbReference type="InterPro" id="IPR025543">
    <property type="entry name" value="Dodecin-like"/>
</dbReference>
<proteinExistence type="predicted"/>
<dbReference type="AlphaFoldDB" id="A0A6M6JXD5"/>
<sequence>MSVYRVTEVIGTSTESWEAAARTAVETAAATVREIRVAEVVRQDVTIENGSVTSYRVRLAISFKYESES</sequence>
<dbReference type="EMBL" id="CP053564">
    <property type="protein sequence ID" value="QJY50791.1"/>
    <property type="molecule type" value="Genomic_DNA"/>
</dbReference>
<keyword evidence="2" id="KW-1185">Reference proteome</keyword>
<reference evidence="1 2" key="1">
    <citation type="submission" date="2020-05" db="EMBL/GenBank/DDBJ databases">
        <authorList>
            <person name="Mo P."/>
        </authorList>
    </citation>
    <scope>NUCLEOTIDE SEQUENCE [LARGE SCALE GENOMIC DNA]</scope>
    <source>
        <strain evidence="1 2">Gen01</strain>
    </source>
</reference>
<dbReference type="KEGG" id="pbro:HOP40_21155"/>
<protein>
    <submittedName>
        <fullName evidence="1">Dodecin domain-containing protein</fullName>
    </submittedName>
</protein>